<sequence>MFIHPSLDMLIIFRTREVSPELPELKARAIIDRQAGKYFPNCQSDIRVYAREVELEQVITAFSNAGLHINQFSISPLYLENFWENIPDDCIGACLNADGYVSLAEPALAWRILPLDEPVYTSGRPVSGEEHSRQRPHVLSRGGGVPIVSDELIAQLRAFGAEGDTAPIIYRGANKQAYDRVQPGYKRFLVRPEYPIPPKNGFEFLPAEIPENFGICALRRSTSDECWYELALSLPECQELKETRPSILLTPLFRLGGQTHNMVNEIQAAVERINHSQTG</sequence>
<protein>
    <submittedName>
        <fullName evidence="1">Uncharacterized protein</fullName>
    </submittedName>
</protein>
<organism evidence="1 2">
    <name type="scientific">Anatilimnocola aggregata</name>
    <dbReference type="NCBI Taxonomy" id="2528021"/>
    <lineage>
        <taxon>Bacteria</taxon>
        <taxon>Pseudomonadati</taxon>
        <taxon>Planctomycetota</taxon>
        <taxon>Planctomycetia</taxon>
        <taxon>Pirellulales</taxon>
        <taxon>Pirellulaceae</taxon>
        <taxon>Anatilimnocola</taxon>
    </lineage>
</organism>
<reference evidence="1 2" key="1">
    <citation type="submission" date="2019-02" db="EMBL/GenBank/DDBJ databases">
        <title>Deep-cultivation of Planctomycetes and their phenomic and genomic characterization uncovers novel biology.</title>
        <authorList>
            <person name="Wiegand S."/>
            <person name="Jogler M."/>
            <person name="Boedeker C."/>
            <person name="Pinto D."/>
            <person name="Vollmers J."/>
            <person name="Rivas-Marin E."/>
            <person name="Kohn T."/>
            <person name="Peeters S.H."/>
            <person name="Heuer A."/>
            <person name="Rast P."/>
            <person name="Oberbeckmann S."/>
            <person name="Bunk B."/>
            <person name="Jeske O."/>
            <person name="Meyerdierks A."/>
            <person name="Storesund J.E."/>
            <person name="Kallscheuer N."/>
            <person name="Luecker S."/>
            <person name="Lage O.M."/>
            <person name="Pohl T."/>
            <person name="Merkel B.J."/>
            <person name="Hornburger P."/>
            <person name="Mueller R.-W."/>
            <person name="Bruemmer F."/>
            <person name="Labrenz M."/>
            <person name="Spormann A.M."/>
            <person name="Op den Camp H."/>
            <person name="Overmann J."/>
            <person name="Amann R."/>
            <person name="Jetten M.S.M."/>
            <person name="Mascher T."/>
            <person name="Medema M.H."/>
            <person name="Devos D.P."/>
            <person name="Kaster A.-K."/>
            <person name="Ovreas L."/>
            <person name="Rohde M."/>
            <person name="Galperin M.Y."/>
            <person name="Jogler C."/>
        </authorList>
    </citation>
    <scope>NUCLEOTIDE SEQUENCE [LARGE SCALE GENOMIC DNA]</scope>
    <source>
        <strain evidence="1 2">ETA_A8</strain>
    </source>
</reference>
<dbReference type="AlphaFoldDB" id="A0A517YGM0"/>
<gene>
    <name evidence="1" type="ORF">ETAA8_44760</name>
</gene>
<evidence type="ECO:0000313" key="2">
    <source>
        <dbReference type="Proteomes" id="UP000315017"/>
    </source>
</evidence>
<proteinExistence type="predicted"/>
<dbReference type="Proteomes" id="UP000315017">
    <property type="component" value="Chromosome"/>
</dbReference>
<evidence type="ECO:0000313" key="1">
    <source>
        <dbReference type="EMBL" id="QDU29367.1"/>
    </source>
</evidence>
<dbReference type="EMBL" id="CP036274">
    <property type="protein sequence ID" value="QDU29367.1"/>
    <property type="molecule type" value="Genomic_DNA"/>
</dbReference>
<keyword evidence="2" id="KW-1185">Reference proteome</keyword>
<name>A0A517YGM0_9BACT</name>
<dbReference type="RefSeq" id="WP_145093072.1">
    <property type="nucleotide sequence ID" value="NZ_CP036274.1"/>
</dbReference>
<accession>A0A517YGM0</accession>
<dbReference type="KEGG" id="aagg:ETAA8_44760"/>